<dbReference type="Proteomes" id="UP000694941">
    <property type="component" value="Unplaced"/>
</dbReference>
<comment type="caution">
    <text evidence="1">Lacks conserved residue(s) required for the propagation of feature annotation.</text>
</comment>
<dbReference type="RefSeq" id="XP_022238835.1">
    <property type="nucleotide sequence ID" value="XM_022383127.1"/>
</dbReference>
<evidence type="ECO:0000313" key="5">
    <source>
        <dbReference type="RefSeq" id="XP_022238832.1"/>
    </source>
</evidence>
<dbReference type="RefSeq" id="XP_022238838.1">
    <property type="nucleotide sequence ID" value="XM_022383130.1"/>
</dbReference>
<accession>A0ABM1S5C9</accession>
<name>A0ABM1S5C9_LIMPO</name>
<keyword evidence="3" id="KW-1185">Reference proteome</keyword>
<evidence type="ECO:0000313" key="8">
    <source>
        <dbReference type="RefSeq" id="XP_022238835.1"/>
    </source>
</evidence>
<evidence type="ECO:0000313" key="7">
    <source>
        <dbReference type="RefSeq" id="XP_022238834.1"/>
    </source>
</evidence>
<reference evidence="4 5" key="1">
    <citation type="submission" date="2025-05" db="UniProtKB">
        <authorList>
            <consortium name="RefSeq"/>
        </authorList>
    </citation>
    <scope>IDENTIFICATION</scope>
    <source>
        <tissue evidence="4 5">Muscle</tissue>
    </source>
</reference>
<proteinExistence type="inferred from homology"/>
<evidence type="ECO:0000313" key="10">
    <source>
        <dbReference type="RefSeq" id="XP_022238837.1"/>
    </source>
</evidence>
<dbReference type="RefSeq" id="XP_022238836.1">
    <property type="nucleotide sequence ID" value="XM_022383128.1"/>
</dbReference>
<dbReference type="RefSeq" id="XP_022238837.1">
    <property type="nucleotide sequence ID" value="XM_022383129.1"/>
</dbReference>
<protein>
    <submittedName>
        <fullName evidence="4 5">Kinesin-like protein KIF2A isoform X2</fullName>
    </submittedName>
</protein>
<evidence type="ECO:0000313" key="12">
    <source>
        <dbReference type="RefSeq" id="XP_022238839.1"/>
    </source>
</evidence>
<dbReference type="InterPro" id="IPR001752">
    <property type="entry name" value="Kinesin_motor_dom"/>
</dbReference>
<organism evidence="3 7">
    <name type="scientific">Limulus polyphemus</name>
    <name type="common">Atlantic horseshoe crab</name>
    <dbReference type="NCBI Taxonomy" id="6850"/>
    <lineage>
        <taxon>Eukaryota</taxon>
        <taxon>Metazoa</taxon>
        <taxon>Ecdysozoa</taxon>
        <taxon>Arthropoda</taxon>
        <taxon>Chelicerata</taxon>
        <taxon>Merostomata</taxon>
        <taxon>Xiphosura</taxon>
        <taxon>Limulidae</taxon>
        <taxon>Limulus</taxon>
    </lineage>
</organism>
<dbReference type="RefSeq" id="XP_022238839.1">
    <property type="nucleotide sequence ID" value="XM_022383131.1"/>
</dbReference>
<evidence type="ECO:0000313" key="6">
    <source>
        <dbReference type="RefSeq" id="XP_022238833.1"/>
    </source>
</evidence>
<dbReference type="PROSITE" id="PS50067">
    <property type="entry name" value="KINESIN_MOTOR_2"/>
    <property type="match status" value="1"/>
</dbReference>
<comment type="similarity">
    <text evidence="1">Belongs to the TRAFAC class myosin-kinesin ATPase superfamily. Kinesin family.</text>
</comment>
<evidence type="ECO:0000313" key="3">
    <source>
        <dbReference type="Proteomes" id="UP000694941"/>
    </source>
</evidence>
<evidence type="ECO:0000313" key="9">
    <source>
        <dbReference type="RefSeq" id="XP_022238836.1"/>
    </source>
</evidence>
<dbReference type="RefSeq" id="XP_022238831.1">
    <property type="nucleotide sequence ID" value="XM_022383123.1"/>
</dbReference>
<gene>
    <name evidence="4 5 6 7 8 9 10 11 12" type="primary">LOC106457275</name>
</gene>
<evidence type="ECO:0000313" key="11">
    <source>
        <dbReference type="RefSeq" id="XP_022238838.1"/>
    </source>
</evidence>
<dbReference type="RefSeq" id="XP_022238832.1">
    <property type="nucleotide sequence ID" value="XM_022383124.1"/>
</dbReference>
<evidence type="ECO:0000259" key="2">
    <source>
        <dbReference type="PROSITE" id="PS50067"/>
    </source>
</evidence>
<dbReference type="RefSeq" id="XP_022238834.1">
    <property type="nucleotide sequence ID" value="XM_022383126.1"/>
</dbReference>
<sequence length="131" mass="15119">MISPGMNSCEHSLNTLRYADRVKELGVENRDILCNGEWKTSPVNDDFALLHSINKEELSDNLMFFHTAVSHLQKLEDELLDAHKNITEVYSVNLGHQEVLVFTMYLVSEHFVDNSQKEIMCLLYVLCIYIV</sequence>
<evidence type="ECO:0000313" key="4">
    <source>
        <dbReference type="RefSeq" id="XP_022238831.1"/>
    </source>
</evidence>
<feature type="domain" description="Kinesin motor" evidence="2">
    <location>
        <begin position="1"/>
        <end position="25"/>
    </location>
</feature>
<dbReference type="RefSeq" id="XP_022238833.1">
    <property type="nucleotide sequence ID" value="XM_022383125.1"/>
</dbReference>
<evidence type="ECO:0000256" key="1">
    <source>
        <dbReference type="PROSITE-ProRule" id="PRU00283"/>
    </source>
</evidence>
<dbReference type="GeneID" id="106457275"/>